<evidence type="ECO:0000256" key="2">
    <source>
        <dbReference type="HAMAP-Rule" id="MF_00048"/>
    </source>
</evidence>
<dbReference type="Proteomes" id="UP000306544">
    <property type="component" value="Unassembled WGS sequence"/>
</dbReference>
<dbReference type="OrthoDB" id="9794876at2"/>
<dbReference type="PANTHER" id="PTHR34039">
    <property type="entry name" value="UPF0102 PROTEIN YRAN"/>
    <property type="match status" value="1"/>
</dbReference>
<dbReference type="Gene3D" id="3.40.1350.10">
    <property type="match status" value="1"/>
</dbReference>
<dbReference type="Pfam" id="PF02021">
    <property type="entry name" value="UPF0102"/>
    <property type="match status" value="1"/>
</dbReference>
<dbReference type="InterPro" id="IPR003509">
    <property type="entry name" value="UPF0102_YraN-like"/>
</dbReference>
<comment type="caution">
    <text evidence="3">The sequence shown here is derived from an EMBL/GenBank/DDBJ whole genome shotgun (WGS) entry which is preliminary data.</text>
</comment>
<sequence length="123" mass="13870">MRSKDRTGLLGEDKAAEYLLQSGHRILERRWRTTTGELDLITLDGSDLVAVEVKTRRGLGYGHPFEAVSEQKLRRLQRLLLEYASQSQLRPTRSRIDVIAVMLPHTSAAHAASAEVEHLKDLP</sequence>
<organism evidence="3 4">
    <name type="scientific">Nesterenkonia sphaerica</name>
    <dbReference type="NCBI Taxonomy" id="1804988"/>
    <lineage>
        <taxon>Bacteria</taxon>
        <taxon>Bacillati</taxon>
        <taxon>Actinomycetota</taxon>
        <taxon>Actinomycetes</taxon>
        <taxon>Micrococcales</taxon>
        <taxon>Micrococcaceae</taxon>
        <taxon>Nesterenkonia</taxon>
    </lineage>
</organism>
<dbReference type="SUPFAM" id="SSF52980">
    <property type="entry name" value="Restriction endonuclease-like"/>
    <property type="match status" value="1"/>
</dbReference>
<dbReference type="EMBL" id="VAWA01000002">
    <property type="protein sequence ID" value="TLP79345.1"/>
    <property type="molecule type" value="Genomic_DNA"/>
</dbReference>
<accession>A0A5R9AMX5</accession>
<gene>
    <name evidence="3" type="ORF">FEF27_01715</name>
</gene>
<keyword evidence="4" id="KW-1185">Reference proteome</keyword>
<dbReference type="PANTHER" id="PTHR34039:SF1">
    <property type="entry name" value="UPF0102 PROTEIN YRAN"/>
    <property type="match status" value="1"/>
</dbReference>
<dbReference type="CDD" id="cd20736">
    <property type="entry name" value="PoNe_Nuclease"/>
    <property type="match status" value="1"/>
</dbReference>
<evidence type="ECO:0000313" key="4">
    <source>
        <dbReference type="Proteomes" id="UP000306544"/>
    </source>
</evidence>
<dbReference type="InterPro" id="IPR011335">
    <property type="entry name" value="Restrct_endonuc-II-like"/>
</dbReference>
<protein>
    <recommendedName>
        <fullName evidence="2">UPF0102 protein FEF27_01715</fullName>
    </recommendedName>
</protein>
<comment type="similarity">
    <text evidence="1 2">Belongs to the UPF0102 family.</text>
</comment>
<evidence type="ECO:0000256" key="1">
    <source>
        <dbReference type="ARBA" id="ARBA00006738"/>
    </source>
</evidence>
<dbReference type="RefSeq" id="WP_138169106.1">
    <property type="nucleotide sequence ID" value="NZ_VAWA01000002.1"/>
</dbReference>
<evidence type="ECO:0000313" key="3">
    <source>
        <dbReference type="EMBL" id="TLP79345.1"/>
    </source>
</evidence>
<dbReference type="GO" id="GO:0003676">
    <property type="term" value="F:nucleic acid binding"/>
    <property type="evidence" value="ECO:0007669"/>
    <property type="project" value="InterPro"/>
</dbReference>
<reference evidence="3 4" key="1">
    <citation type="submission" date="2019-05" db="EMBL/GenBank/DDBJ databases">
        <title>Nesterenkonia sp. GY239, isolated from the Southern Atlantic Ocean.</title>
        <authorList>
            <person name="Zhang G."/>
        </authorList>
    </citation>
    <scope>NUCLEOTIDE SEQUENCE [LARGE SCALE GENOMIC DNA]</scope>
    <source>
        <strain evidence="3 4">GY239</strain>
    </source>
</reference>
<dbReference type="NCBIfam" id="NF009154">
    <property type="entry name" value="PRK12497.3-3"/>
    <property type="match status" value="1"/>
</dbReference>
<dbReference type="HAMAP" id="MF_00048">
    <property type="entry name" value="UPF0102"/>
    <property type="match status" value="1"/>
</dbReference>
<dbReference type="InterPro" id="IPR011856">
    <property type="entry name" value="tRNA_endonuc-like_dom_sf"/>
</dbReference>
<dbReference type="AlphaFoldDB" id="A0A5R9AMX5"/>
<proteinExistence type="inferred from homology"/>
<name>A0A5R9AMX5_9MICC</name>